<accession>A0A521BPC3</accession>
<dbReference type="SUPFAM" id="SSF49464">
    <property type="entry name" value="Carboxypeptidase regulatory domain-like"/>
    <property type="match status" value="1"/>
</dbReference>
<dbReference type="InterPro" id="IPR036942">
    <property type="entry name" value="Beta-barrel_TonB_sf"/>
</dbReference>
<evidence type="ECO:0000256" key="2">
    <source>
        <dbReference type="ARBA" id="ARBA00022448"/>
    </source>
</evidence>
<keyword evidence="4 8" id="KW-0812">Transmembrane</keyword>
<keyword evidence="2 8" id="KW-0813">Transport</keyword>
<evidence type="ECO:0000256" key="5">
    <source>
        <dbReference type="ARBA" id="ARBA00023077"/>
    </source>
</evidence>
<keyword evidence="6 8" id="KW-0472">Membrane</keyword>
<evidence type="ECO:0000256" key="1">
    <source>
        <dbReference type="ARBA" id="ARBA00004571"/>
    </source>
</evidence>
<dbReference type="OrthoDB" id="9768177at2"/>
<evidence type="ECO:0000256" key="7">
    <source>
        <dbReference type="ARBA" id="ARBA00023237"/>
    </source>
</evidence>
<dbReference type="NCBIfam" id="TIGR04056">
    <property type="entry name" value="OMP_RagA_SusC"/>
    <property type="match status" value="1"/>
</dbReference>
<dbReference type="FunFam" id="2.170.130.10:FF:000003">
    <property type="entry name" value="SusC/RagA family TonB-linked outer membrane protein"/>
    <property type="match status" value="1"/>
</dbReference>
<evidence type="ECO:0000259" key="11">
    <source>
        <dbReference type="Pfam" id="PF07715"/>
    </source>
</evidence>
<dbReference type="Pfam" id="PF13715">
    <property type="entry name" value="CarbopepD_reg_2"/>
    <property type="match status" value="1"/>
</dbReference>
<dbReference type="InterPro" id="IPR023996">
    <property type="entry name" value="TonB-dep_OMP_SusC/RagA"/>
</dbReference>
<dbReference type="SUPFAM" id="SSF56935">
    <property type="entry name" value="Porins"/>
    <property type="match status" value="1"/>
</dbReference>
<gene>
    <name evidence="12" type="ORF">SAMN06265350_102387</name>
</gene>
<evidence type="ECO:0000256" key="9">
    <source>
        <dbReference type="RuleBase" id="RU003357"/>
    </source>
</evidence>
<name>A0A521BPC3_9SPHI</name>
<dbReference type="InterPro" id="IPR000531">
    <property type="entry name" value="Beta-barrel_TonB"/>
</dbReference>
<dbReference type="NCBIfam" id="TIGR04057">
    <property type="entry name" value="SusC_RagA_signa"/>
    <property type="match status" value="1"/>
</dbReference>
<evidence type="ECO:0000256" key="8">
    <source>
        <dbReference type="PROSITE-ProRule" id="PRU01360"/>
    </source>
</evidence>
<dbReference type="InterPro" id="IPR008969">
    <property type="entry name" value="CarboxyPept-like_regulatory"/>
</dbReference>
<dbReference type="InterPro" id="IPR023997">
    <property type="entry name" value="TonB-dep_OMP_SusC/RagA_CS"/>
</dbReference>
<dbReference type="Proteomes" id="UP000315971">
    <property type="component" value="Unassembled WGS sequence"/>
</dbReference>
<protein>
    <submittedName>
        <fullName evidence="12">TonB-linked outer membrane protein, SusC/RagA family</fullName>
    </submittedName>
</protein>
<dbReference type="EMBL" id="FXSZ01000002">
    <property type="protein sequence ID" value="SMO48997.1"/>
    <property type="molecule type" value="Genomic_DNA"/>
</dbReference>
<dbReference type="InterPro" id="IPR039426">
    <property type="entry name" value="TonB-dep_rcpt-like"/>
</dbReference>
<comment type="similarity">
    <text evidence="8 9">Belongs to the TonB-dependent receptor family.</text>
</comment>
<evidence type="ECO:0000256" key="3">
    <source>
        <dbReference type="ARBA" id="ARBA00022452"/>
    </source>
</evidence>
<evidence type="ECO:0000259" key="10">
    <source>
        <dbReference type="Pfam" id="PF00593"/>
    </source>
</evidence>
<dbReference type="GO" id="GO:0009279">
    <property type="term" value="C:cell outer membrane"/>
    <property type="evidence" value="ECO:0007669"/>
    <property type="project" value="UniProtKB-SubCell"/>
</dbReference>
<organism evidence="12 13">
    <name type="scientific">Solitalea koreensis</name>
    <dbReference type="NCBI Taxonomy" id="543615"/>
    <lineage>
        <taxon>Bacteria</taxon>
        <taxon>Pseudomonadati</taxon>
        <taxon>Bacteroidota</taxon>
        <taxon>Sphingobacteriia</taxon>
        <taxon>Sphingobacteriales</taxon>
        <taxon>Sphingobacteriaceae</taxon>
        <taxon>Solitalea</taxon>
    </lineage>
</organism>
<evidence type="ECO:0000313" key="12">
    <source>
        <dbReference type="EMBL" id="SMO48997.1"/>
    </source>
</evidence>
<dbReference type="PROSITE" id="PS52016">
    <property type="entry name" value="TONB_DEPENDENT_REC_3"/>
    <property type="match status" value="1"/>
</dbReference>
<keyword evidence="3 8" id="KW-1134">Transmembrane beta strand</keyword>
<keyword evidence="7 8" id="KW-0998">Cell outer membrane</keyword>
<proteinExistence type="inferred from homology"/>
<evidence type="ECO:0000256" key="4">
    <source>
        <dbReference type="ARBA" id="ARBA00022692"/>
    </source>
</evidence>
<evidence type="ECO:0000313" key="13">
    <source>
        <dbReference type="Proteomes" id="UP000315971"/>
    </source>
</evidence>
<dbReference type="Pfam" id="PF07715">
    <property type="entry name" value="Plug"/>
    <property type="match status" value="1"/>
</dbReference>
<dbReference type="AlphaFoldDB" id="A0A521BPC3"/>
<sequence length="1017" mass="112470">MELAKMNDFLDRIPMKKIYLLMVCLLAVIQVMAQNRTVSGTVYDKIGPLPGVSVIIAGTTNGAATDADGKFSIKNAPATGKLIFTLIGFNTRELVLDKKIVYNVTLEEEAQDLGEVVVVAFGVQKKPTVTGAIASVSGKELRQSPAANLTNALAGRLPGLFSQQNSGQPGKDAANLQIRGVSSFRGGTSPLFIVDGIQQESIGQIDMNEVENISILKDASATAVYGVKGANGVIIITTRRGKTGEPQVSFSAQSGVNMVNRMPKFLDSYNALTLLKESYVNDKIGANFPYSETDMEHFRSGDMPEVYPNVDWYKELMNKASVQTQYNANISGGTESVKYFVSAGYLDQGGIFKNFKESETDNGYYFKRYNFRSNVDINVNKNLDLTLDLSSQLQNVNQPHPREAGRSVFNQLMRLGAAPYSFPIYNPDGSYGAPVETNMHPNMVAQLTLAGYDRSYQTDLSTTVSATHKLDFLLKGLSAKAQMAFSNNQYSLKNLYRDDYPTYRYNATNASYLLWNPAAPVLRPYILSTGNQAPKTITDIQTSLNYTNTFGKHNLSVLALYNQNTKLVGSNRPISYLGYVGRMTYNYNHRYLLELNAGYNGSNSFNNQNHFGFFPAVSAGWVLSEEPFIKNHAKFIDFMKIRGSYGLVGNDDIGIALDTYAYLSTYVNSGSYSFGESNATYTGLAEGKIGNPNLNWEKERKSNIGFETQLFKSKLNITADYFDNYRYDIITTRATVGQIVGVTLPEMNMGKVSNKGFELEIGHNNNIGKVGYFLKANVAYAKNKVLERDEPQKAYDYLMATGQSVNQPFGWTAIGFWTAEELANANNARQTGVLSPGDIRYKDLNNDGVINDNDKGPIGNPIIPNTTFGFSAGANYNGFDFSFLLQGSRNSSLTLNSELVYDNLGKFQEFHLGRWTPETAATATYPTLHFSNGVNRVASSFWQYSGDYLRLKNVEIGYTLTPAVIKRVGIQSLRLYTNASNIFTWDKVKIVDPESPSGRGENYPQQRVFSFGLNANF</sequence>
<dbReference type="InterPro" id="IPR012910">
    <property type="entry name" value="Plug_dom"/>
</dbReference>
<dbReference type="Gene3D" id="2.170.130.10">
    <property type="entry name" value="TonB-dependent receptor, plug domain"/>
    <property type="match status" value="1"/>
</dbReference>
<feature type="domain" description="TonB-dependent receptor-like beta-barrel" evidence="10">
    <location>
        <begin position="420"/>
        <end position="981"/>
    </location>
</feature>
<feature type="domain" description="TonB-dependent receptor plug" evidence="11">
    <location>
        <begin position="128"/>
        <end position="233"/>
    </location>
</feature>
<keyword evidence="5 9" id="KW-0798">TonB box</keyword>
<comment type="subcellular location">
    <subcellularLocation>
        <location evidence="1 8">Cell outer membrane</location>
        <topology evidence="1 8">Multi-pass membrane protein</topology>
    </subcellularLocation>
</comment>
<dbReference type="Gene3D" id="2.40.170.20">
    <property type="entry name" value="TonB-dependent receptor, beta-barrel domain"/>
    <property type="match status" value="1"/>
</dbReference>
<keyword evidence="13" id="KW-1185">Reference proteome</keyword>
<dbReference type="InterPro" id="IPR037066">
    <property type="entry name" value="Plug_dom_sf"/>
</dbReference>
<dbReference type="Gene3D" id="2.60.40.1120">
    <property type="entry name" value="Carboxypeptidase-like, regulatory domain"/>
    <property type="match status" value="1"/>
</dbReference>
<dbReference type="Pfam" id="PF00593">
    <property type="entry name" value="TonB_dep_Rec_b-barrel"/>
    <property type="match status" value="1"/>
</dbReference>
<evidence type="ECO:0000256" key="6">
    <source>
        <dbReference type="ARBA" id="ARBA00023136"/>
    </source>
</evidence>
<reference evidence="12 13" key="1">
    <citation type="submission" date="2017-05" db="EMBL/GenBank/DDBJ databases">
        <authorList>
            <person name="Varghese N."/>
            <person name="Submissions S."/>
        </authorList>
    </citation>
    <scope>NUCLEOTIDE SEQUENCE [LARGE SCALE GENOMIC DNA]</scope>
    <source>
        <strain evidence="12 13">DSM 21342</strain>
    </source>
</reference>